<feature type="compositionally biased region" description="Low complexity" evidence="9">
    <location>
        <begin position="10"/>
        <end position="20"/>
    </location>
</feature>
<keyword evidence="7" id="KW-0418">Kinase</keyword>
<accession>A0A7X1PK47</accession>
<dbReference type="InterPro" id="IPR013656">
    <property type="entry name" value="PAS_4"/>
</dbReference>
<dbReference type="PANTHER" id="PTHR41523:SF8">
    <property type="entry name" value="ETHYLENE RESPONSE SENSOR PROTEIN"/>
    <property type="match status" value="1"/>
</dbReference>
<comment type="catalytic activity">
    <reaction evidence="1">
        <text>ATP + protein L-histidine = ADP + protein N-phospho-L-histidine.</text>
        <dbReference type="EC" id="2.7.13.3"/>
    </reaction>
</comment>
<dbReference type="RefSeq" id="WP_152897429.1">
    <property type="nucleotide sequence ID" value="NZ_WHUV01000002.1"/>
</dbReference>
<dbReference type="EC" id="2.7.13.3" evidence="2"/>
<evidence type="ECO:0000256" key="9">
    <source>
        <dbReference type="SAM" id="MobiDB-lite"/>
    </source>
</evidence>
<dbReference type="PANTHER" id="PTHR41523">
    <property type="entry name" value="TWO-COMPONENT SYSTEM SENSOR PROTEIN"/>
    <property type="match status" value="1"/>
</dbReference>
<dbReference type="InterPro" id="IPR011102">
    <property type="entry name" value="Sig_transdc_His_kinase_HWE"/>
</dbReference>
<keyword evidence="8" id="KW-0067">ATP-binding</keyword>
<dbReference type="PROSITE" id="PS50113">
    <property type="entry name" value="PAC"/>
    <property type="match status" value="1"/>
</dbReference>
<dbReference type="InterPro" id="IPR035965">
    <property type="entry name" value="PAS-like_dom_sf"/>
</dbReference>
<dbReference type="Pfam" id="PF08448">
    <property type="entry name" value="PAS_4"/>
    <property type="match status" value="1"/>
</dbReference>
<evidence type="ECO:0000256" key="5">
    <source>
        <dbReference type="ARBA" id="ARBA00022737"/>
    </source>
</evidence>
<dbReference type="Pfam" id="PF07536">
    <property type="entry name" value="HWE_HK"/>
    <property type="match status" value="1"/>
</dbReference>
<keyword evidence="3" id="KW-0597">Phosphoprotein</keyword>
<dbReference type="GO" id="GO:0004673">
    <property type="term" value="F:protein histidine kinase activity"/>
    <property type="evidence" value="ECO:0007669"/>
    <property type="project" value="UniProtKB-EC"/>
</dbReference>
<evidence type="ECO:0000256" key="1">
    <source>
        <dbReference type="ARBA" id="ARBA00000085"/>
    </source>
</evidence>
<dbReference type="EMBL" id="WHUV01000002">
    <property type="protein sequence ID" value="MQA53674.1"/>
    <property type="molecule type" value="Genomic_DNA"/>
</dbReference>
<name>A0A7X1PK47_9PSED</name>
<dbReference type="InterPro" id="IPR036890">
    <property type="entry name" value="HATPase_C_sf"/>
</dbReference>
<organism evidence="11 12">
    <name type="scientific">Pseudomonas piscis</name>
    <dbReference type="NCBI Taxonomy" id="2614538"/>
    <lineage>
        <taxon>Bacteria</taxon>
        <taxon>Pseudomonadati</taxon>
        <taxon>Pseudomonadota</taxon>
        <taxon>Gammaproteobacteria</taxon>
        <taxon>Pseudomonadales</taxon>
        <taxon>Pseudomonadaceae</taxon>
        <taxon>Pseudomonas</taxon>
    </lineage>
</organism>
<evidence type="ECO:0000256" key="7">
    <source>
        <dbReference type="ARBA" id="ARBA00022777"/>
    </source>
</evidence>
<evidence type="ECO:0000259" key="10">
    <source>
        <dbReference type="PROSITE" id="PS50113"/>
    </source>
</evidence>
<gene>
    <name evidence="11" type="ORF">GDH07_10165</name>
</gene>
<proteinExistence type="predicted"/>
<feature type="domain" description="PAC" evidence="10">
    <location>
        <begin position="90"/>
        <end position="145"/>
    </location>
</feature>
<comment type="caution">
    <text evidence="11">The sequence shown here is derived from an EMBL/GenBank/DDBJ whole genome shotgun (WGS) entry which is preliminary data.</text>
</comment>
<feature type="region of interest" description="Disordered" evidence="9">
    <location>
        <begin position="1"/>
        <end position="20"/>
    </location>
</feature>
<evidence type="ECO:0000256" key="3">
    <source>
        <dbReference type="ARBA" id="ARBA00022553"/>
    </source>
</evidence>
<reference evidence="11 12" key="1">
    <citation type="submission" date="2019-10" db="EMBL/GenBank/DDBJ databases">
        <title>Pseudomonas dajingensis sp. nov., isolated from the profound head ulcers of farmed Murray cod (Maccullochella peelii peelii).</title>
        <authorList>
            <person name="Liu Y."/>
        </authorList>
    </citation>
    <scope>NUCLEOTIDE SEQUENCE [LARGE SCALE GENOMIC DNA]</scope>
    <source>
        <strain evidence="11 12">MC042</strain>
    </source>
</reference>
<keyword evidence="4" id="KW-0808">Transferase</keyword>
<sequence length="341" mass="36065">MEKDDKDAGDSAGPASGGLPPVFDAQRAMLDVTPDCIKVLTPDGLLLAMSGAGCVALGIPEARVRGTAWIPLLPPGIHAAASDALALAATGTSARFAGYSDAAGRTVHWDNLLTPVVDSAGQVQSIVCVSRDVTEQVLMQRQLGQLLAREQLLSGEMVHRIKNLFTVASAVMMMADREARAGGNTDQLATIAAGKFKALSRVYDRVLAVDDGGQVELHSFMGSVLFPFESQCHFSGPRHLVPGQLANLLALFLHELVTNSVKHGALSLPEGQVRISWSTTDAKLAIDWQESGGPPIAAPPARYGYGSEMIDQLASSAGGAVDRTWHSQGLQVALRLTLRRE</sequence>
<evidence type="ECO:0000256" key="6">
    <source>
        <dbReference type="ARBA" id="ARBA00022741"/>
    </source>
</evidence>
<evidence type="ECO:0000313" key="11">
    <source>
        <dbReference type="EMBL" id="MQA53674.1"/>
    </source>
</evidence>
<dbReference type="Gene3D" id="3.30.450.20">
    <property type="entry name" value="PAS domain"/>
    <property type="match status" value="1"/>
</dbReference>
<dbReference type="AlphaFoldDB" id="A0A7X1PK47"/>
<evidence type="ECO:0000256" key="4">
    <source>
        <dbReference type="ARBA" id="ARBA00022679"/>
    </source>
</evidence>
<dbReference type="GO" id="GO:0005524">
    <property type="term" value="F:ATP binding"/>
    <property type="evidence" value="ECO:0007669"/>
    <property type="project" value="UniProtKB-KW"/>
</dbReference>
<keyword evidence="6" id="KW-0547">Nucleotide-binding</keyword>
<dbReference type="Proteomes" id="UP000486534">
    <property type="component" value="Unassembled WGS sequence"/>
</dbReference>
<dbReference type="Gene3D" id="3.30.565.10">
    <property type="entry name" value="Histidine kinase-like ATPase, C-terminal domain"/>
    <property type="match status" value="1"/>
</dbReference>
<keyword evidence="5" id="KW-0677">Repeat</keyword>
<dbReference type="InterPro" id="IPR000700">
    <property type="entry name" value="PAS-assoc_C"/>
</dbReference>
<evidence type="ECO:0000256" key="2">
    <source>
        <dbReference type="ARBA" id="ARBA00012438"/>
    </source>
</evidence>
<evidence type="ECO:0000256" key="8">
    <source>
        <dbReference type="ARBA" id="ARBA00022840"/>
    </source>
</evidence>
<evidence type="ECO:0000313" key="12">
    <source>
        <dbReference type="Proteomes" id="UP000486534"/>
    </source>
</evidence>
<dbReference type="SUPFAM" id="SSF55785">
    <property type="entry name" value="PYP-like sensor domain (PAS domain)"/>
    <property type="match status" value="1"/>
</dbReference>
<protein>
    <recommendedName>
        <fullName evidence="2">histidine kinase</fullName>
        <ecNumber evidence="2">2.7.13.3</ecNumber>
    </recommendedName>
</protein>